<feature type="domain" description="Transposase IS701-like DDE" evidence="1">
    <location>
        <begin position="4"/>
        <end position="215"/>
    </location>
</feature>
<evidence type="ECO:0000259" key="1">
    <source>
        <dbReference type="Pfam" id="PF13546"/>
    </source>
</evidence>
<name>D9X341_STRVT</name>
<dbReference type="HOGENOM" id="CLU_033141_0_0_11"/>
<dbReference type="InterPro" id="IPR012337">
    <property type="entry name" value="RNaseH-like_sf"/>
</dbReference>
<dbReference type="Pfam" id="PF13546">
    <property type="entry name" value="DDE_5"/>
    <property type="match status" value="1"/>
</dbReference>
<dbReference type="InterPro" id="IPR038721">
    <property type="entry name" value="IS701-like_DDE_dom"/>
</dbReference>
<proteinExistence type="predicted"/>
<evidence type="ECO:0000313" key="3">
    <source>
        <dbReference type="Proteomes" id="UP000004184"/>
    </source>
</evidence>
<dbReference type="PANTHER" id="PTHR33627">
    <property type="entry name" value="TRANSPOSASE"/>
    <property type="match status" value="1"/>
</dbReference>
<accession>D9X341</accession>
<sequence length="468" mass="51542">MGRFAGRFARAEPRLRAGRLVLGLLADLPRKNCWTIAEWAGEKAPYGMQHLLCRASWDADAVRDDVREYVVEHLHDEAAVLVVDETGDVKKGNRTVGVQRQYTGTAGRIENSQIAVYLVYAGMRGHAAVDRELYVPRSWTCDPDRCRAAGLGENTVFATKPELARVMIERFLDAGHRVGWVTGDEVYGGNPKLRSALEERGLGYVLAVACSAEVATKAGMFRADALAAKLPKHAWQKLWAGRGAKGHRFYDWAVIDLAEAAPGHRQLLIRRNRTTGELAYYRCHSARPVPLSTLVRTAGSRWRVEETFQTEKGLAGLDEHQVRRYPSWIRWVTLAMLVHAFLAVVLADEHAHRPGPHDLILSRPQVRERGRQAGAPVSVRLGHERCRVGSGTGPAAGAWMAGRSGRATGGLLPPAGDRRGALPRRQRHQVAGYARRFPALATGVCLLRPLAGCGTRGRAARPAAWCRP</sequence>
<dbReference type="STRING" id="591159.SSQG_00075"/>
<keyword evidence="3" id="KW-1185">Reference proteome</keyword>
<dbReference type="SUPFAM" id="SSF53098">
    <property type="entry name" value="Ribonuclease H-like"/>
    <property type="match status" value="1"/>
</dbReference>
<dbReference type="eggNOG" id="COG5659">
    <property type="taxonomic scope" value="Bacteria"/>
</dbReference>
<dbReference type="AlphaFoldDB" id="D9X341"/>
<dbReference type="NCBIfam" id="NF033540">
    <property type="entry name" value="transpos_IS701"/>
    <property type="match status" value="1"/>
</dbReference>
<dbReference type="EMBL" id="GG657757">
    <property type="protein sequence ID" value="EFL29557.1"/>
    <property type="molecule type" value="Genomic_DNA"/>
</dbReference>
<protein>
    <submittedName>
        <fullName evidence="2">Transposase</fullName>
    </submittedName>
</protein>
<organism evidence="2 3">
    <name type="scientific">Streptomyces viridochromogenes (strain DSM 40736 / JCM 4977 / BCRC 1201 / Tue 494)</name>
    <dbReference type="NCBI Taxonomy" id="591159"/>
    <lineage>
        <taxon>Bacteria</taxon>
        <taxon>Bacillati</taxon>
        <taxon>Actinomycetota</taxon>
        <taxon>Actinomycetes</taxon>
        <taxon>Kitasatosporales</taxon>
        <taxon>Streptomycetaceae</taxon>
        <taxon>Streptomyces</taxon>
    </lineage>
</organism>
<evidence type="ECO:0000313" key="2">
    <source>
        <dbReference type="EMBL" id="EFL29557.1"/>
    </source>
</evidence>
<dbReference type="Proteomes" id="UP000004184">
    <property type="component" value="Unassembled WGS sequence"/>
</dbReference>
<dbReference type="InterPro" id="IPR039365">
    <property type="entry name" value="IS701-like"/>
</dbReference>
<dbReference type="PANTHER" id="PTHR33627:SF1">
    <property type="entry name" value="TRANSPOSASE"/>
    <property type="match status" value="1"/>
</dbReference>
<gene>
    <name evidence="2" type="ORF">SSQG_00075</name>
</gene>
<reference evidence="3" key="1">
    <citation type="submission" date="2009-02" db="EMBL/GenBank/DDBJ databases">
        <title>Annotation of Streptomyces viridochromogenes strain DSM 40736.</title>
        <authorList>
            <consortium name="The Broad Institute Genome Sequencing Platform"/>
            <consortium name="Broad Institute Microbial Sequencing Center"/>
            <person name="Fischbach M."/>
            <person name="Godfrey P."/>
            <person name="Ward D."/>
            <person name="Young S."/>
            <person name="Zeng Q."/>
            <person name="Koehrsen M."/>
            <person name="Alvarado L."/>
            <person name="Berlin A.M."/>
            <person name="Bochicchio J."/>
            <person name="Borenstein D."/>
            <person name="Chapman S.B."/>
            <person name="Chen Z."/>
            <person name="Engels R."/>
            <person name="Freedman E."/>
            <person name="Gellesch M."/>
            <person name="Goldberg J."/>
            <person name="Griggs A."/>
            <person name="Gujja S."/>
            <person name="Heilman E.R."/>
            <person name="Heiman D.I."/>
            <person name="Hepburn T.A."/>
            <person name="Howarth C."/>
            <person name="Jen D."/>
            <person name="Larson L."/>
            <person name="Lewis B."/>
            <person name="Mehta T."/>
            <person name="Park D."/>
            <person name="Pearson M."/>
            <person name="Richards J."/>
            <person name="Roberts A."/>
            <person name="Saif S."/>
            <person name="Shea T.D."/>
            <person name="Shenoy N."/>
            <person name="Sisk P."/>
            <person name="Stolte C."/>
            <person name="Sykes S.N."/>
            <person name="Thomson T."/>
            <person name="Walk T."/>
            <person name="White J."/>
            <person name="Yandava C."/>
            <person name="Straight P."/>
            <person name="Clardy J."/>
            <person name="Hung D."/>
            <person name="Kolter R."/>
            <person name="Mekalanos J."/>
            <person name="Walker S."/>
            <person name="Walsh C.T."/>
            <person name="Wieland-Brown L.C."/>
            <person name="Haas B."/>
            <person name="Nusbaum C."/>
            <person name="Birren B."/>
        </authorList>
    </citation>
    <scope>NUCLEOTIDE SEQUENCE [LARGE SCALE GENOMIC DNA]</scope>
    <source>
        <strain evidence="3">DSM 40736 / JCM 4977 / BCRC 1201 / Tue 494</strain>
    </source>
</reference>